<evidence type="ECO:0000256" key="4">
    <source>
        <dbReference type="ARBA" id="ARBA00023268"/>
    </source>
</evidence>
<dbReference type="SMART" id="SM00827">
    <property type="entry name" value="PKS_AT"/>
    <property type="match status" value="1"/>
</dbReference>
<proteinExistence type="predicted"/>
<feature type="domain" description="Carrier" evidence="7">
    <location>
        <begin position="2131"/>
        <end position="2210"/>
    </location>
</feature>
<dbReference type="EMBL" id="VFQX01000034">
    <property type="protein sequence ID" value="KAF0977361.1"/>
    <property type="molecule type" value="Genomic_DNA"/>
</dbReference>
<dbReference type="InterPro" id="IPR020841">
    <property type="entry name" value="PKS_Beta-ketoAc_synthase_dom"/>
</dbReference>
<dbReference type="Proteomes" id="UP000444721">
    <property type="component" value="Unassembled WGS sequence"/>
</dbReference>
<dbReference type="InterPro" id="IPR012328">
    <property type="entry name" value="Chalcone/stilbene_synt_C"/>
</dbReference>
<dbReference type="PROSITE" id="PS52004">
    <property type="entry name" value="KS3_2"/>
    <property type="match status" value="1"/>
</dbReference>
<dbReference type="InterPro" id="IPR013154">
    <property type="entry name" value="ADH-like_N"/>
</dbReference>
<dbReference type="Gene3D" id="3.90.180.10">
    <property type="entry name" value="Medium-chain alcohol dehydrogenases, catalytic domain"/>
    <property type="match status" value="1"/>
</dbReference>
<dbReference type="VEuPathDB" id="AmoebaDB:NF0062400"/>
<evidence type="ECO:0000313" key="10">
    <source>
        <dbReference type="EMBL" id="KAF0977361.1"/>
    </source>
</evidence>
<feature type="compositionally biased region" description="Polar residues" evidence="6">
    <location>
        <begin position="2256"/>
        <end position="2271"/>
    </location>
</feature>
<dbReference type="Gene3D" id="3.40.366.10">
    <property type="entry name" value="Malonyl-Coenzyme A Acyl Carrier Protein, domain 2"/>
    <property type="match status" value="1"/>
</dbReference>
<dbReference type="InterPro" id="IPR013968">
    <property type="entry name" value="PKS_KR"/>
</dbReference>
<evidence type="ECO:0000259" key="8">
    <source>
        <dbReference type="PROSITE" id="PS52004"/>
    </source>
</evidence>
<feature type="active site" description="Proton donor; for dehydratase activity" evidence="5">
    <location>
        <position position="1174"/>
    </location>
</feature>
<dbReference type="GeneID" id="68110571"/>
<dbReference type="SMART" id="SM00825">
    <property type="entry name" value="PKS_KS"/>
    <property type="match status" value="1"/>
</dbReference>
<keyword evidence="1" id="KW-0596">Phosphopantetheine</keyword>
<feature type="compositionally biased region" description="Polar residues" evidence="6">
    <location>
        <begin position="2279"/>
        <end position="2289"/>
    </location>
</feature>
<dbReference type="InterPro" id="IPR009081">
    <property type="entry name" value="PP-bd_ACP"/>
</dbReference>
<dbReference type="InterPro" id="IPR049551">
    <property type="entry name" value="PKS_DH_C"/>
</dbReference>
<dbReference type="Pfam" id="PF08240">
    <property type="entry name" value="ADH_N"/>
    <property type="match status" value="1"/>
</dbReference>
<dbReference type="Gene3D" id="3.40.50.720">
    <property type="entry name" value="NAD(P)-binding Rossmann-like Domain"/>
    <property type="match status" value="3"/>
</dbReference>
<keyword evidence="3" id="KW-0808">Transferase</keyword>
<dbReference type="GO" id="GO:0016491">
    <property type="term" value="F:oxidoreductase activity"/>
    <property type="evidence" value="ECO:0007669"/>
    <property type="project" value="InterPro"/>
</dbReference>
<organism evidence="10 11">
    <name type="scientific">Naegleria fowleri</name>
    <name type="common">Brain eating amoeba</name>
    <dbReference type="NCBI Taxonomy" id="5763"/>
    <lineage>
        <taxon>Eukaryota</taxon>
        <taxon>Discoba</taxon>
        <taxon>Heterolobosea</taxon>
        <taxon>Tetramitia</taxon>
        <taxon>Eutetramitia</taxon>
        <taxon>Vahlkampfiidae</taxon>
        <taxon>Naegleria</taxon>
    </lineage>
</organism>
<dbReference type="SMART" id="SM00829">
    <property type="entry name" value="PKS_ER"/>
    <property type="match status" value="1"/>
</dbReference>
<sequence>MSNQHIDSITADSYAIVGLSCRLPGAKDKHEFWRLLTEASEHMRDTPEWRWSAKNYESSDASNVPGLMSSSRGGYIPEDQIKGFDCNVLGVSQKEVEVMDPQQRLLLELTWECLEDAGIRPKKDTTNSKLFDKTGVFIGIGQLDFYSVQLDNNNFERITSYTHNGNTLSIASNRISFLYDFRGPSMSIDTACSSSLVAVHQACQSLKNNECEMAIAGGVSLILSPAPYVEFSKVGVLSKDGKCKPFDESANGFVRGEGAGLVVLKPLKKAIESGDYIYGVIRGSSVNVDGAAEDSLITPSSITQSLNMKKAYERLPSETAQFLSPYEVDYVECHGTGTAKGDVVETVAIGEVFSGAERTKPLYVGSVKGNIGHLECASGVAGLIKAVLMMENRLLCPTINVKKLNPKIPLEKYNMRVVTEPVPLVKKNGSKPLLFGVNSMGIGGVNAHVILQEYEKKTQKEQTTVTATPEKKLLMLSAQTIPSLQRFAQELTSKESLYDEQSLVNVCTVQNQFRAHHKLRTCLITSSVDDCLRQLKTLATETPDALKQKGLVTNTNRSDKGLIFVFPGQGPQTKSMGIMLYNKYEEFRKVLDECDALFSKLAGWSLVGKWIKEQSLSDEDMDHPKYAQPSIFFLQAGLFALLKLWDIQPSVVIGHSAGEVGSAYAAGVYTLEEAITILYWRSTLQEKTCGSGNMLAVGVSPAECEKFLDEYLENPTDRSAVVVAAINGPSSCTLAGSPELINKLEKDISKGKGVFCRKLRGYCAFHSQYQEPIKEEMFNALKDFTPKSLGKPTLFPLYSTVTGKMYDTTVENMDVNYLWGNVRQAVLFSEPITELLKQGYKGFVEISPHPVLAASIKECAQDLGLEDIKCFLTLKRGVDEQDTMLGCVKDLFLNGFVHNATFTQNVKWNELFGKVKVPHYPWDRSQLIWNQTEEQAAEWRRGYPTNLVGHKSLRTGSVTFQNRISLDHFPNLKDHVIQGDIIYPGVSYVLMSLHAAVAQIRANEKDSEQKELAKQFILQHCDFKDALSLSQTTNGGFIVETDVTPLNQSTQNSQMIEIRSKRGLEEWSNHYKCFLRILPPTNLKSHPDLNEAKTRCMEVSMSKTELYSKLRKMGLEYGPVFQQLDKIYVGKGEGVTELSLKKNLSSVNSTDSHVKKSILDLKREKSVLEVGILDSCLQSLIAIAEEDSIVYIPASIETCVLNTDVCLNQKVPDMDSISVYCKLTNQSQYELEGDVFIYGHKAGSPDVPIASFLCVKCRAITQPSCPTLFTITSNDCLYNVEWNTVSKEALEKIFTAPDEASPAEEEIPRWLVVSELSDEDDVTKAVVASLEDLNVTVVNGEQALNMLKEKEHIEGIVFVSNATESNQVAQEPNTWLLMKIIKELVNIELDIGECNTKLWIVTKGAQLSYTRPTTAQFIGVGRTFRSEHPNILSFMLDFDETLKLNDTSVVALCGKLFRSASSLEYNELAMTSDGTLKYLKVVKPTQLPKPNAPVTLKSNSIGSVSELTFQEVEEFVPLEPDEVRIQVKASALSFKDLMFALGRIPDKAFRRGGKWNPPFGLECSGVVVELGSQVALGGAFSIGDDVVCIARKCFSSYVNVKVQLIAKKPSWMTYEQASTIPSAFLTSWYSLIHVARLKKGETCLIHSAAGAVGLSAVQIANHVGAVTIGTVGRGEKRTFLETDATYKVTYTTDSRSTQFRDDVMKFTNGKGCDVILNSLAGTDMLSANFESLGPYGRFVEIGIRDIYDGTCVNLQQMHRNLSYSSVDLDRMMDEKPELVQQMFKEVMDLMEQKRLFPLPLVVYDKEKLHDAFNFMAHAKHIGKIVLNMTNEDLSTAIQRYQKLKEEMKGLTFSADKTHLVVGGSRGVGLSLVLWLLEQKQVKNLVILSRSGKLTDGVSKDRIEELLKQDSSIRLYVLACDVSNKQQVQQVVTRIRSELNFPPLESVFHLATVYEDASINNMTEDKFNSVINAKAVSAWNIHEATLSESSTLNYFVMFSSFVAINGNMEQSNYAAANCVLDALAHYRKSILNLPALSVNFGAIDDGFVSRKYSTKVILRSRGFISMPIPLLVKCLEKALIEQEQNKNNSSAQKIISCIDWKDHSDNFKHLKQMFGELFVESANKDAALDAATSQLSVDQMIATQLAKILGVPLESIEITEPLRQYGMDSLMATQLKNWLDKTYPRGSITTIDILKKDTTVKSLAAKISEKMSDQTSLNNSKKDTTKKSEAVAKKPNSSATTTTATSVPTTTQEKPPVSQTIATTTSPSSNKPATPAIASSPAQKTLSPPSRGSVESVEKISTTDDLTTKVATTTVGPVKDFMTHARTANMKNASNSFILGMGTANPPRKSQEELFQGIMKDYNTADEKIRERIHNLFNGCEIKERCVAFDFTKYSTNDLKTIESRNELFHRIAPELAYQAASKALEEWKGDAKEITHLITCTSTGIAVPNIHLKFMDRLGLSRSVEYFPINMSGCAAGLITLKTARALNALNPSKNRVLIICIELSSVHFRISNNTDEKIVSAIFGDGVAAMVVGAQPNTPKGEKPIYELFETHSYTTPNTEECMTWRVFNDGFHLSLSPEVPQIINNSLKDYVNTLIRKSQHKDEIALKQNCNVLAHPGGKAILYAVEKALEMSKDELHASWEIMSKYGNMSSVTILFVMEYYRRTQQYLNNEWALAVAFGPGVATESIILRNTCGGASTLL</sequence>
<dbReference type="GO" id="GO:0004315">
    <property type="term" value="F:3-oxoacyl-[acyl-carrier-protein] synthase activity"/>
    <property type="evidence" value="ECO:0007669"/>
    <property type="project" value="InterPro"/>
</dbReference>
<keyword evidence="4" id="KW-0511">Multifunctional enzyme</keyword>
<dbReference type="Pfam" id="PF02801">
    <property type="entry name" value="Ketoacyl-synt_C"/>
    <property type="match status" value="1"/>
</dbReference>
<dbReference type="InterPro" id="IPR001099">
    <property type="entry name" value="Chalcone/stilbene_synt_N"/>
</dbReference>
<dbReference type="InterPro" id="IPR036736">
    <property type="entry name" value="ACP-like_sf"/>
</dbReference>
<dbReference type="PROSITE" id="PS00606">
    <property type="entry name" value="KS3_1"/>
    <property type="match status" value="1"/>
</dbReference>
<dbReference type="SMART" id="SM00822">
    <property type="entry name" value="PKS_KR"/>
    <property type="match status" value="1"/>
</dbReference>
<dbReference type="InterPro" id="IPR032821">
    <property type="entry name" value="PKS_assoc"/>
</dbReference>
<dbReference type="Pfam" id="PF13602">
    <property type="entry name" value="ADH_zinc_N_2"/>
    <property type="match status" value="1"/>
</dbReference>
<dbReference type="SUPFAM" id="SSF51735">
    <property type="entry name" value="NAD(P)-binding Rossmann-fold domains"/>
    <property type="match status" value="3"/>
</dbReference>
<dbReference type="OMA" id="TMSDNTV"/>
<dbReference type="PANTHER" id="PTHR45681">
    <property type="entry name" value="POLYKETIDE SYNTHASE 44-RELATED"/>
    <property type="match status" value="1"/>
</dbReference>
<keyword evidence="2" id="KW-0597">Phosphoprotein</keyword>
<dbReference type="InterPro" id="IPR036291">
    <property type="entry name" value="NAD(P)-bd_dom_sf"/>
</dbReference>
<evidence type="ECO:0000256" key="5">
    <source>
        <dbReference type="PROSITE-ProRule" id="PRU01363"/>
    </source>
</evidence>
<dbReference type="PROSITE" id="PS52019">
    <property type="entry name" value="PKS_MFAS_DH"/>
    <property type="match status" value="1"/>
</dbReference>
<dbReference type="Pfam" id="PF02797">
    <property type="entry name" value="Chal_sti_synt_C"/>
    <property type="match status" value="1"/>
</dbReference>
<dbReference type="CDD" id="cd05195">
    <property type="entry name" value="enoyl_red"/>
    <property type="match status" value="1"/>
</dbReference>
<dbReference type="SUPFAM" id="SSF53901">
    <property type="entry name" value="Thiolase-like"/>
    <property type="match status" value="2"/>
</dbReference>
<dbReference type="InterPro" id="IPR011032">
    <property type="entry name" value="GroES-like_sf"/>
</dbReference>
<dbReference type="InterPro" id="IPR049552">
    <property type="entry name" value="PKS_DH_N"/>
</dbReference>
<dbReference type="Pfam" id="PF00698">
    <property type="entry name" value="Acyl_transf_1"/>
    <property type="match status" value="1"/>
</dbReference>
<dbReference type="SUPFAM" id="SSF50129">
    <property type="entry name" value="GroES-like"/>
    <property type="match status" value="1"/>
</dbReference>
<dbReference type="InterPro" id="IPR020806">
    <property type="entry name" value="PKS_PP-bd"/>
</dbReference>
<dbReference type="CDD" id="cd00831">
    <property type="entry name" value="CHS_like"/>
    <property type="match status" value="1"/>
</dbReference>
<dbReference type="Pfam" id="PF08659">
    <property type="entry name" value="KR"/>
    <property type="match status" value="1"/>
</dbReference>
<feature type="compositionally biased region" description="Low complexity" evidence="6">
    <location>
        <begin position="2236"/>
        <end position="2250"/>
    </location>
</feature>
<feature type="compositionally biased region" description="Basic and acidic residues" evidence="6">
    <location>
        <begin position="2219"/>
        <end position="2231"/>
    </location>
</feature>
<dbReference type="SMART" id="SM00823">
    <property type="entry name" value="PKS_PP"/>
    <property type="match status" value="1"/>
</dbReference>
<dbReference type="InterPro" id="IPR016036">
    <property type="entry name" value="Malonyl_transacylase_ACP-bd"/>
</dbReference>
<feature type="region of interest" description="C-terminal hotdog fold" evidence="5">
    <location>
        <begin position="1097"/>
        <end position="1266"/>
    </location>
</feature>
<dbReference type="Pfam" id="PF16197">
    <property type="entry name" value="KAsynt_C_assoc"/>
    <property type="match status" value="1"/>
</dbReference>
<dbReference type="Gene3D" id="3.40.47.10">
    <property type="match status" value="3"/>
</dbReference>
<evidence type="ECO:0000256" key="3">
    <source>
        <dbReference type="ARBA" id="ARBA00022679"/>
    </source>
</evidence>
<dbReference type="Pfam" id="PF00195">
    <property type="entry name" value="Chal_sti_synt_N"/>
    <property type="match status" value="1"/>
</dbReference>
<evidence type="ECO:0000313" key="11">
    <source>
        <dbReference type="Proteomes" id="UP000444721"/>
    </source>
</evidence>
<feature type="region of interest" description="Disordered" evidence="6">
    <location>
        <begin position="2208"/>
        <end position="2301"/>
    </location>
</feature>
<dbReference type="InterPro" id="IPR014030">
    <property type="entry name" value="Ketoacyl_synth_N"/>
</dbReference>
<dbReference type="InterPro" id="IPR050444">
    <property type="entry name" value="Polyketide_Synthase"/>
</dbReference>
<dbReference type="OrthoDB" id="329835at2759"/>
<evidence type="ECO:0000256" key="2">
    <source>
        <dbReference type="ARBA" id="ARBA00022553"/>
    </source>
</evidence>
<accession>A0A6A5BSN6</accession>
<dbReference type="Gene3D" id="3.30.70.3290">
    <property type="match status" value="1"/>
</dbReference>
<dbReference type="Gene3D" id="3.10.129.110">
    <property type="entry name" value="Polyketide synthase dehydratase"/>
    <property type="match status" value="1"/>
</dbReference>
<feature type="active site" description="Proton acceptor; for dehydratase activity" evidence="5">
    <location>
        <position position="975"/>
    </location>
</feature>
<dbReference type="InterPro" id="IPR020843">
    <property type="entry name" value="ER"/>
</dbReference>
<dbReference type="VEuPathDB" id="AmoebaDB:NfTy_071970"/>
<dbReference type="InterPro" id="IPR049900">
    <property type="entry name" value="PKS_mFAS_DH"/>
</dbReference>
<dbReference type="Pfam" id="PF23297">
    <property type="entry name" value="ACP_SdgA_C"/>
    <property type="match status" value="1"/>
</dbReference>
<dbReference type="SUPFAM" id="SSF52151">
    <property type="entry name" value="FabD/lysophospholipase-like"/>
    <property type="match status" value="1"/>
</dbReference>
<dbReference type="CDD" id="cd00833">
    <property type="entry name" value="PKS"/>
    <property type="match status" value="1"/>
</dbReference>
<dbReference type="InterPro" id="IPR018201">
    <property type="entry name" value="Ketoacyl_synth_AS"/>
</dbReference>
<dbReference type="SUPFAM" id="SSF47336">
    <property type="entry name" value="ACP-like"/>
    <property type="match status" value="1"/>
</dbReference>
<dbReference type="PROSITE" id="PS50075">
    <property type="entry name" value="CARRIER"/>
    <property type="match status" value="1"/>
</dbReference>
<dbReference type="InterPro" id="IPR016035">
    <property type="entry name" value="Acyl_Trfase/lysoPLipase"/>
</dbReference>
<reference evidence="10 11" key="1">
    <citation type="journal article" date="2019" name="Sci. Rep.">
        <title>Nanopore sequencing improves the draft genome of the human pathogenic amoeba Naegleria fowleri.</title>
        <authorList>
            <person name="Liechti N."/>
            <person name="Schurch N."/>
            <person name="Bruggmann R."/>
            <person name="Wittwer M."/>
        </authorList>
    </citation>
    <scope>NUCLEOTIDE SEQUENCE [LARGE SCALE GENOMIC DNA]</scope>
    <source>
        <strain evidence="10 11">ATCC 30894</strain>
    </source>
</reference>
<keyword evidence="11" id="KW-1185">Reference proteome</keyword>
<dbReference type="GO" id="GO:0044550">
    <property type="term" value="P:secondary metabolite biosynthetic process"/>
    <property type="evidence" value="ECO:0007669"/>
    <property type="project" value="UniProtKB-ARBA"/>
</dbReference>
<dbReference type="InterPro" id="IPR057326">
    <property type="entry name" value="KR_dom"/>
</dbReference>
<evidence type="ECO:0000256" key="6">
    <source>
        <dbReference type="SAM" id="MobiDB-lite"/>
    </source>
</evidence>
<evidence type="ECO:0000259" key="9">
    <source>
        <dbReference type="PROSITE" id="PS52019"/>
    </source>
</evidence>
<protein>
    <submittedName>
        <fullName evidence="10">Uncharacterized protein</fullName>
    </submittedName>
</protein>
<feature type="domain" description="PKS/mFAS DH" evidence="9">
    <location>
        <begin position="945"/>
        <end position="1266"/>
    </location>
</feature>
<dbReference type="Pfam" id="PF14765">
    <property type="entry name" value="PS-DH"/>
    <property type="match status" value="1"/>
</dbReference>
<dbReference type="Pfam" id="PF21089">
    <property type="entry name" value="PKS_DH_N"/>
    <property type="match status" value="1"/>
</dbReference>
<dbReference type="SUPFAM" id="SSF55048">
    <property type="entry name" value="Probable ACP-binding domain of malonyl-CoA ACP transacylase"/>
    <property type="match status" value="1"/>
</dbReference>
<dbReference type="InterPro" id="IPR020807">
    <property type="entry name" value="PKS_DH"/>
</dbReference>
<evidence type="ECO:0000259" key="7">
    <source>
        <dbReference type="PROSITE" id="PS50075"/>
    </source>
</evidence>
<dbReference type="InterPro" id="IPR042104">
    <property type="entry name" value="PKS_dehydratase_sf"/>
</dbReference>
<dbReference type="GO" id="GO:0006633">
    <property type="term" value="P:fatty acid biosynthetic process"/>
    <property type="evidence" value="ECO:0007669"/>
    <property type="project" value="InterPro"/>
</dbReference>
<feature type="region of interest" description="N-terminal hotdog fold" evidence="5">
    <location>
        <begin position="945"/>
        <end position="1082"/>
    </location>
</feature>
<dbReference type="SMART" id="SM00826">
    <property type="entry name" value="PKS_DH"/>
    <property type="match status" value="1"/>
</dbReference>
<dbReference type="PANTHER" id="PTHR45681:SF6">
    <property type="entry name" value="POLYKETIDE SYNTHASE 37"/>
    <property type="match status" value="1"/>
</dbReference>
<dbReference type="RefSeq" id="XP_044562074.1">
    <property type="nucleotide sequence ID" value="XM_044706648.1"/>
</dbReference>
<dbReference type="InterPro" id="IPR014031">
    <property type="entry name" value="Ketoacyl_synth_C"/>
</dbReference>
<name>A0A6A5BSN6_NAEFO</name>
<dbReference type="GO" id="GO:0031177">
    <property type="term" value="F:phosphopantetheine binding"/>
    <property type="evidence" value="ECO:0007669"/>
    <property type="project" value="InterPro"/>
</dbReference>
<dbReference type="InterPro" id="IPR001227">
    <property type="entry name" value="Ac_transferase_dom_sf"/>
</dbReference>
<dbReference type="InterPro" id="IPR014043">
    <property type="entry name" value="Acyl_transferase_dom"/>
</dbReference>
<dbReference type="VEuPathDB" id="AmoebaDB:FDP41_003353"/>
<dbReference type="Pfam" id="PF00109">
    <property type="entry name" value="ketoacyl-synt"/>
    <property type="match status" value="1"/>
</dbReference>
<gene>
    <name evidence="10" type="ORF">FDP41_003353</name>
</gene>
<feature type="domain" description="Ketosynthase family 3 (KS3)" evidence="8">
    <location>
        <begin position="11"/>
        <end position="453"/>
    </location>
</feature>
<evidence type="ECO:0000256" key="1">
    <source>
        <dbReference type="ARBA" id="ARBA00022450"/>
    </source>
</evidence>
<dbReference type="Gene3D" id="1.10.1200.10">
    <property type="entry name" value="ACP-like"/>
    <property type="match status" value="1"/>
</dbReference>
<comment type="caution">
    <text evidence="10">The sequence shown here is derived from an EMBL/GenBank/DDBJ whole genome shotgun (WGS) entry which is preliminary data.</text>
</comment>
<dbReference type="InterPro" id="IPR016039">
    <property type="entry name" value="Thiolase-like"/>
</dbReference>